<dbReference type="InterPro" id="IPR036291">
    <property type="entry name" value="NAD(P)-bd_dom_sf"/>
</dbReference>
<evidence type="ECO:0000313" key="4">
    <source>
        <dbReference type="EMBL" id="RTQ33279.1"/>
    </source>
</evidence>
<accession>A0A3S0HDD4</accession>
<dbReference type="SUPFAM" id="SSF51735">
    <property type="entry name" value="NAD(P)-binding Rossmann-fold domains"/>
    <property type="match status" value="1"/>
</dbReference>
<dbReference type="InterPro" id="IPR008927">
    <property type="entry name" value="6-PGluconate_DH-like_C_sf"/>
</dbReference>
<evidence type="ECO:0000256" key="1">
    <source>
        <dbReference type="ARBA" id="ARBA00023002"/>
    </source>
</evidence>
<dbReference type="Pfam" id="PF21761">
    <property type="entry name" value="RedAm-like_C"/>
    <property type="match status" value="1"/>
</dbReference>
<proteinExistence type="predicted"/>
<comment type="caution">
    <text evidence="4">The sequence shown here is derived from an EMBL/GenBank/DDBJ whole genome shotgun (WGS) entry which is preliminary data.</text>
</comment>
<evidence type="ECO:0000313" key="5">
    <source>
        <dbReference type="Proteomes" id="UP000267418"/>
    </source>
</evidence>
<organism evidence="4 5">
    <name type="scientific">Variovorax gossypii</name>
    <dbReference type="NCBI Taxonomy" id="1679495"/>
    <lineage>
        <taxon>Bacteria</taxon>
        <taxon>Pseudomonadati</taxon>
        <taxon>Pseudomonadota</taxon>
        <taxon>Betaproteobacteria</taxon>
        <taxon>Burkholderiales</taxon>
        <taxon>Comamonadaceae</taxon>
        <taxon>Variovorax</taxon>
    </lineage>
</organism>
<feature type="domain" description="NADPH-dependent reductive aminase-like C-terminal" evidence="3">
    <location>
        <begin position="172"/>
        <end position="294"/>
    </location>
</feature>
<dbReference type="GO" id="GO:0050661">
    <property type="term" value="F:NADP binding"/>
    <property type="evidence" value="ECO:0007669"/>
    <property type="project" value="InterPro"/>
</dbReference>
<evidence type="ECO:0000259" key="2">
    <source>
        <dbReference type="Pfam" id="PF03446"/>
    </source>
</evidence>
<keyword evidence="1" id="KW-0560">Oxidoreductase</keyword>
<dbReference type="Pfam" id="PF03446">
    <property type="entry name" value="NAD_binding_2"/>
    <property type="match status" value="1"/>
</dbReference>
<dbReference type="PIRSF" id="PIRSF000103">
    <property type="entry name" value="HIBADH"/>
    <property type="match status" value="1"/>
</dbReference>
<dbReference type="Gene3D" id="3.40.50.720">
    <property type="entry name" value="NAD(P)-binding Rossmann-like Domain"/>
    <property type="match status" value="1"/>
</dbReference>
<dbReference type="InterPro" id="IPR013328">
    <property type="entry name" value="6PGD_dom2"/>
</dbReference>
<dbReference type="InterPro" id="IPR051265">
    <property type="entry name" value="HIBADH-related_NP60_sf"/>
</dbReference>
<dbReference type="RefSeq" id="WP_126471699.1">
    <property type="nucleotide sequence ID" value="NZ_RXOE01000004.1"/>
</dbReference>
<feature type="domain" description="6-phosphogluconate dehydrogenase NADP-binding" evidence="2">
    <location>
        <begin position="11"/>
        <end position="167"/>
    </location>
</feature>
<dbReference type="InterPro" id="IPR048666">
    <property type="entry name" value="RedAm-like_C"/>
</dbReference>
<dbReference type="InterPro" id="IPR006115">
    <property type="entry name" value="6PGDH_NADP-bd"/>
</dbReference>
<protein>
    <submittedName>
        <fullName evidence="4">NAD(P)-dependent oxidoreductase</fullName>
    </submittedName>
</protein>
<dbReference type="AlphaFoldDB" id="A0A3S0HDD4"/>
<gene>
    <name evidence="4" type="ORF">EJP69_17285</name>
</gene>
<dbReference type="PANTHER" id="PTHR43580:SF2">
    <property type="entry name" value="CYTOKINE-LIKE NUCLEAR FACTOR N-PAC"/>
    <property type="match status" value="1"/>
</dbReference>
<dbReference type="GO" id="GO:0016491">
    <property type="term" value="F:oxidoreductase activity"/>
    <property type="evidence" value="ECO:0007669"/>
    <property type="project" value="UniProtKB-KW"/>
</dbReference>
<evidence type="ECO:0000259" key="3">
    <source>
        <dbReference type="Pfam" id="PF21761"/>
    </source>
</evidence>
<dbReference type="Gene3D" id="1.10.1040.10">
    <property type="entry name" value="N-(1-d-carboxylethyl)-l-norvaline Dehydrogenase, domain 2"/>
    <property type="match status" value="1"/>
</dbReference>
<dbReference type="InterPro" id="IPR015815">
    <property type="entry name" value="HIBADH-related"/>
</dbReference>
<dbReference type="PANTHER" id="PTHR43580">
    <property type="entry name" value="OXIDOREDUCTASE GLYR1-RELATED"/>
    <property type="match status" value="1"/>
</dbReference>
<dbReference type="EMBL" id="RXOE01000004">
    <property type="protein sequence ID" value="RTQ33279.1"/>
    <property type="molecule type" value="Genomic_DNA"/>
</dbReference>
<dbReference type="OrthoDB" id="9786703at2"/>
<name>A0A3S0HDD4_9BURK</name>
<dbReference type="SUPFAM" id="SSF48179">
    <property type="entry name" value="6-phosphogluconate dehydrogenase C-terminal domain-like"/>
    <property type="match status" value="1"/>
</dbReference>
<reference evidence="4 5" key="1">
    <citation type="submission" date="2018-12" db="EMBL/GenBank/DDBJ databases">
        <title>The genome of Variovorax gossypii DSM 100435.</title>
        <authorList>
            <person name="Gao J."/>
            <person name="Sun J."/>
        </authorList>
    </citation>
    <scope>NUCLEOTIDE SEQUENCE [LARGE SCALE GENOMIC DNA]</scope>
    <source>
        <strain evidence="4 5">DSM 100435</strain>
    </source>
</reference>
<keyword evidence="5" id="KW-1185">Reference proteome</keyword>
<sequence>MSSKSNDIKEVSVLGLGAMGEAIARLYLDQGYKVTVWNRTAGKADALVAKGAVLARSASEAVRAARVVVMCVYDYRAADAIFALDGVAAAMDGRLLVQLTTGSPQDARDAQAWARKQGAAYLEGAIQAAPDQMGQPDTPLLVSGARPVFDEAEPWLKALAGGIVYLGEAASAAAAMDLATLSTIYGTMLGFIHGARIAEHEGFDVAEYGRIVAGIMPTFAGFLQHEGSVIQSGDFAISQSPMRISVEATRRILQSAQDSGIDTGFPAFAAGIFQRADAAGLGGEELAALIKLLRAKQTSA</sequence>
<dbReference type="Proteomes" id="UP000267418">
    <property type="component" value="Unassembled WGS sequence"/>
</dbReference>